<dbReference type="AlphaFoldDB" id="A0A8H5HZ12"/>
<dbReference type="PANTHER" id="PTHR30457">
    <property type="entry name" value="5'-NUCLEOTIDASE SURE"/>
    <property type="match status" value="1"/>
</dbReference>
<feature type="domain" description="Survival protein SurE-like phosphatase/nucleotidase" evidence="4">
    <location>
        <begin position="37"/>
        <end position="242"/>
    </location>
</feature>
<evidence type="ECO:0000313" key="6">
    <source>
        <dbReference type="Proteomes" id="UP000518752"/>
    </source>
</evidence>
<dbReference type="Proteomes" id="UP000518752">
    <property type="component" value="Unassembled WGS sequence"/>
</dbReference>
<dbReference type="SUPFAM" id="SSF64167">
    <property type="entry name" value="SurE-like"/>
    <property type="match status" value="1"/>
</dbReference>
<organism evidence="5 6">
    <name type="scientific">Collybiopsis confluens</name>
    <dbReference type="NCBI Taxonomy" id="2823264"/>
    <lineage>
        <taxon>Eukaryota</taxon>
        <taxon>Fungi</taxon>
        <taxon>Dikarya</taxon>
        <taxon>Basidiomycota</taxon>
        <taxon>Agaricomycotina</taxon>
        <taxon>Agaricomycetes</taxon>
        <taxon>Agaricomycetidae</taxon>
        <taxon>Agaricales</taxon>
        <taxon>Marasmiineae</taxon>
        <taxon>Omphalotaceae</taxon>
        <taxon>Collybiopsis</taxon>
    </lineage>
</organism>
<keyword evidence="2" id="KW-0479">Metal-binding</keyword>
<comment type="similarity">
    <text evidence="1">Belongs to the SurE nucleotidase family.</text>
</comment>
<evidence type="ECO:0000313" key="5">
    <source>
        <dbReference type="EMBL" id="KAF5391961.1"/>
    </source>
</evidence>
<evidence type="ECO:0000256" key="1">
    <source>
        <dbReference type="ARBA" id="ARBA00011062"/>
    </source>
</evidence>
<dbReference type="InterPro" id="IPR036523">
    <property type="entry name" value="SurE-like_sf"/>
</dbReference>
<protein>
    <recommendedName>
        <fullName evidence="4">Survival protein SurE-like phosphatase/nucleotidase domain-containing protein</fullName>
    </recommendedName>
</protein>
<evidence type="ECO:0000256" key="2">
    <source>
        <dbReference type="ARBA" id="ARBA00022723"/>
    </source>
</evidence>
<dbReference type="OrthoDB" id="4018688at2759"/>
<accession>A0A8H5HZ12</accession>
<evidence type="ECO:0000259" key="4">
    <source>
        <dbReference type="Pfam" id="PF01975"/>
    </source>
</evidence>
<dbReference type="Pfam" id="PF01975">
    <property type="entry name" value="SurE"/>
    <property type="match status" value="1"/>
</dbReference>
<evidence type="ECO:0000256" key="3">
    <source>
        <dbReference type="ARBA" id="ARBA00022801"/>
    </source>
</evidence>
<dbReference type="GO" id="GO:0008252">
    <property type="term" value="F:nucleotidase activity"/>
    <property type="evidence" value="ECO:0007669"/>
    <property type="project" value="InterPro"/>
</dbReference>
<dbReference type="InterPro" id="IPR002828">
    <property type="entry name" value="SurE-like_Pase/nucleotidase"/>
</dbReference>
<proteinExistence type="inferred from homology"/>
<comment type="caution">
    <text evidence="5">The sequence shown here is derived from an EMBL/GenBank/DDBJ whole genome shotgun (WGS) entry which is preliminary data.</text>
</comment>
<name>A0A8H5HZ12_9AGAR</name>
<keyword evidence="6" id="KW-1185">Reference proteome</keyword>
<dbReference type="Gene3D" id="3.40.1210.10">
    <property type="entry name" value="Survival protein SurE-like phosphatase/nucleotidase"/>
    <property type="match status" value="1"/>
</dbReference>
<dbReference type="PANTHER" id="PTHR30457:SF0">
    <property type="entry name" value="PHOSPHATASE, PUTATIVE (AFU_ORTHOLOGUE AFUA_4G01070)-RELATED"/>
    <property type="match status" value="1"/>
</dbReference>
<reference evidence="5 6" key="1">
    <citation type="journal article" date="2020" name="ISME J.">
        <title>Uncovering the hidden diversity of litter-decomposition mechanisms in mushroom-forming fungi.</title>
        <authorList>
            <person name="Floudas D."/>
            <person name="Bentzer J."/>
            <person name="Ahren D."/>
            <person name="Johansson T."/>
            <person name="Persson P."/>
            <person name="Tunlid A."/>
        </authorList>
    </citation>
    <scope>NUCLEOTIDE SEQUENCE [LARGE SCALE GENOMIC DNA]</scope>
    <source>
        <strain evidence="5 6">CBS 406.79</strain>
    </source>
</reference>
<dbReference type="GO" id="GO:0046872">
    <property type="term" value="F:metal ion binding"/>
    <property type="evidence" value="ECO:0007669"/>
    <property type="project" value="UniProtKB-KW"/>
</dbReference>
<dbReference type="EMBL" id="JAACJN010000007">
    <property type="protein sequence ID" value="KAF5391961.1"/>
    <property type="molecule type" value="Genomic_DNA"/>
</dbReference>
<sequence length="322" mass="33590">MLSPMNPLDTCMFVEKNSSRWIVLLFASSPSIYGERIVLGNDDGWATAAVRAQFTALVNAGFDVVLSCPAVDQSGTGPLSITPIPLLFGSCEFDSCPQFSPAEGSDPSDPRINYVNAFPRDAMNYGINTLAPKLLGGPPDLAVSGPNTGHNVGVLIGSGTVNAARQATLDGIPSIAFSGTSGLSHVSYTTLSDPTSADTIAANLFAQLSIELIDALLSSPAPGPLLPENVSLNVNYPSTTSNSSCTSISDFKFVLTRVLPDPLVTDVETCGTNHLPAESDVVEMEGCFASVSVFDVNSYLDVDAATQAVVLNRLGSFLSCVS</sequence>
<dbReference type="InterPro" id="IPR030048">
    <property type="entry name" value="SurE"/>
</dbReference>
<gene>
    <name evidence="5" type="ORF">D9757_003262</name>
</gene>
<keyword evidence="3" id="KW-0378">Hydrolase</keyword>